<sequence length="123" mass="14479">MGTYGIHPGEYTVTNIFVPLSILFLFFLMMSAYYLYLRFFEIRSKMLIDNSKQEIGHEIDYRLHGNVLSYTLMIRKVSDSEWKAYKLFRSGRKVSLRKGNLSKIIDYMNRNFGYNDEVTCTGS</sequence>
<keyword evidence="1" id="KW-0472">Membrane</keyword>
<dbReference type="Proteomes" id="UP000050360">
    <property type="component" value="Unassembled WGS sequence"/>
</dbReference>
<proteinExistence type="predicted"/>
<gene>
    <name evidence="2" type="ORF">MPEBLZ_01727</name>
</gene>
<evidence type="ECO:0000313" key="3">
    <source>
        <dbReference type="Proteomes" id="UP000050360"/>
    </source>
</evidence>
<organism evidence="2 3">
    <name type="scientific">Candidatus Methanoperedens nitratireducens</name>
    <dbReference type="NCBI Taxonomy" id="1392998"/>
    <lineage>
        <taxon>Archaea</taxon>
        <taxon>Methanobacteriati</taxon>
        <taxon>Methanobacteriota</taxon>
        <taxon>Stenosarchaea group</taxon>
        <taxon>Methanomicrobia</taxon>
        <taxon>Methanosarcinales</taxon>
        <taxon>ANME-2 cluster</taxon>
        <taxon>Candidatus Methanoperedentaceae</taxon>
        <taxon>Candidatus Methanoperedens</taxon>
    </lineage>
</organism>
<keyword evidence="1" id="KW-1133">Transmembrane helix</keyword>
<comment type="caution">
    <text evidence="2">The sequence shown here is derived from an EMBL/GenBank/DDBJ whole genome shotgun (WGS) entry which is preliminary data.</text>
</comment>
<name>A0A0P8CA92_9EURY</name>
<accession>A0A0P8CA92</accession>
<protein>
    <submittedName>
        <fullName evidence="2">Uncharacterized protein</fullName>
    </submittedName>
</protein>
<dbReference type="EMBL" id="LKCM01000132">
    <property type="protein sequence ID" value="KPQ43707.1"/>
    <property type="molecule type" value="Genomic_DNA"/>
</dbReference>
<evidence type="ECO:0000256" key="1">
    <source>
        <dbReference type="SAM" id="Phobius"/>
    </source>
</evidence>
<evidence type="ECO:0000313" key="2">
    <source>
        <dbReference type="EMBL" id="KPQ43707.1"/>
    </source>
</evidence>
<keyword evidence="1" id="KW-0812">Transmembrane</keyword>
<feature type="transmembrane region" description="Helical" evidence="1">
    <location>
        <begin position="16"/>
        <end position="36"/>
    </location>
</feature>
<reference evidence="2 3" key="1">
    <citation type="submission" date="2015-09" db="EMBL/GenBank/DDBJ databases">
        <title>A metagenomics-based metabolic model of nitrate-dependent anaerobic oxidation of methane by Methanoperedens-like archaea.</title>
        <authorList>
            <person name="Arshad A."/>
            <person name="Speth D.R."/>
            <person name="De Graaf R.M."/>
            <person name="Op Den Camp H.J."/>
            <person name="Jetten M.S."/>
            <person name="Welte C.U."/>
        </authorList>
    </citation>
    <scope>NUCLEOTIDE SEQUENCE [LARGE SCALE GENOMIC DNA]</scope>
</reference>
<dbReference type="AlphaFoldDB" id="A0A0P8CA92"/>